<dbReference type="Proteomes" id="UP000308549">
    <property type="component" value="Unassembled WGS sequence"/>
</dbReference>
<dbReference type="AlphaFoldDB" id="A0A4U0TN79"/>
<gene>
    <name evidence="2" type="ORF">B0A50_07475</name>
</gene>
<organism evidence="2 3">
    <name type="scientific">Salinomyces thailandicus</name>
    <dbReference type="NCBI Taxonomy" id="706561"/>
    <lineage>
        <taxon>Eukaryota</taxon>
        <taxon>Fungi</taxon>
        <taxon>Dikarya</taxon>
        <taxon>Ascomycota</taxon>
        <taxon>Pezizomycotina</taxon>
        <taxon>Dothideomycetes</taxon>
        <taxon>Dothideomycetidae</taxon>
        <taxon>Mycosphaerellales</taxon>
        <taxon>Teratosphaeriaceae</taxon>
        <taxon>Salinomyces</taxon>
    </lineage>
</organism>
<keyword evidence="3" id="KW-1185">Reference proteome</keyword>
<evidence type="ECO:0000256" key="1">
    <source>
        <dbReference type="SAM" id="MobiDB-lite"/>
    </source>
</evidence>
<protein>
    <submittedName>
        <fullName evidence="2">Uncharacterized protein</fullName>
    </submittedName>
</protein>
<evidence type="ECO:0000313" key="2">
    <source>
        <dbReference type="EMBL" id="TKA23448.1"/>
    </source>
</evidence>
<reference evidence="2 3" key="1">
    <citation type="submission" date="2017-03" db="EMBL/GenBank/DDBJ databases">
        <title>Genomes of endolithic fungi from Antarctica.</title>
        <authorList>
            <person name="Coleine C."/>
            <person name="Masonjones S."/>
            <person name="Stajich J.E."/>
        </authorList>
    </citation>
    <scope>NUCLEOTIDE SEQUENCE [LARGE SCALE GENOMIC DNA]</scope>
    <source>
        <strain evidence="2 3">CCFEE 6315</strain>
    </source>
</reference>
<dbReference type="OrthoDB" id="5279705at2759"/>
<dbReference type="EMBL" id="NAJL01000055">
    <property type="protein sequence ID" value="TKA23448.1"/>
    <property type="molecule type" value="Genomic_DNA"/>
</dbReference>
<feature type="region of interest" description="Disordered" evidence="1">
    <location>
        <begin position="220"/>
        <end position="248"/>
    </location>
</feature>
<name>A0A4U0TN79_9PEZI</name>
<proteinExistence type="predicted"/>
<accession>A0A4U0TN79</accession>
<comment type="caution">
    <text evidence="2">The sequence shown here is derived from an EMBL/GenBank/DDBJ whole genome shotgun (WGS) entry which is preliminary data.</text>
</comment>
<evidence type="ECO:0000313" key="3">
    <source>
        <dbReference type="Proteomes" id="UP000308549"/>
    </source>
</evidence>
<sequence>MLARHDCAPHAFLPHVPSPLSPRSANIYGVRSSTPSSFYMSGENAVSEGRKWVSEQPPVVGFTTKPKREVRRAKVPGQDELTKRRRALFLRKVGEGREERRWESRGEDIMRLDFMQRQKAWEAERAREARLVGSEDIEVEDVEDTLPGEGHAMLLPDLSSQQSVREEVDEVAQLEQRELEALLEYMPNATMQDEDKDDARSEHLWSDDDEYDAIFSELEEHESLASHGGQESAAPQHAPEDDEMMDLS</sequence>